<evidence type="ECO:0000256" key="1">
    <source>
        <dbReference type="SAM" id="MobiDB-lite"/>
    </source>
</evidence>
<dbReference type="SMART" id="SM00256">
    <property type="entry name" value="FBOX"/>
    <property type="match status" value="1"/>
</dbReference>
<dbReference type="InterPro" id="IPR011043">
    <property type="entry name" value="Gal_Oxase/kelch_b-propeller"/>
</dbReference>
<dbReference type="AlphaFoldDB" id="A0A178W156"/>
<dbReference type="InterPro" id="IPR036047">
    <property type="entry name" value="F-box-like_dom_sf"/>
</dbReference>
<feature type="region of interest" description="Disordered" evidence="1">
    <location>
        <begin position="423"/>
        <end position="475"/>
    </location>
</feature>
<feature type="compositionally biased region" description="Basic residues" evidence="1">
    <location>
        <begin position="465"/>
        <end position="475"/>
    </location>
</feature>
<name>A0A178W156_ARATH</name>
<feature type="compositionally biased region" description="Low complexity" evidence="1">
    <location>
        <begin position="423"/>
        <end position="433"/>
    </location>
</feature>
<dbReference type="InterPro" id="IPR017451">
    <property type="entry name" value="F-box-assoc_interact_dom"/>
</dbReference>
<dbReference type="InterPro" id="IPR013187">
    <property type="entry name" value="F-box-assoc_dom_typ3"/>
</dbReference>
<dbReference type="NCBIfam" id="TIGR01640">
    <property type="entry name" value="F_box_assoc_1"/>
    <property type="match status" value="1"/>
</dbReference>
<dbReference type="PANTHER" id="PTHR31111:SF114">
    <property type="entry name" value="F-BOX ASSOCIATED UBIQUITINATION EFFECTOR FAMILY PROTEIN-RELATED"/>
    <property type="match status" value="1"/>
</dbReference>
<organism evidence="3 4">
    <name type="scientific">Arabidopsis thaliana</name>
    <name type="common">Mouse-ear cress</name>
    <dbReference type="NCBI Taxonomy" id="3702"/>
    <lineage>
        <taxon>Eukaryota</taxon>
        <taxon>Viridiplantae</taxon>
        <taxon>Streptophyta</taxon>
        <taxon>Embryophyta</taxon>
        <taxon>Tracheophyta</taxon>
        <taxon>Spermatophyta</taxon>
        <taxon>Magnoliopsida</taxon>
        <taxon>eudicotyledons</taxon>
        <taxon>Gunneridae</taxon>
        <taxon>Pentapetalae</taxon>
        <taxon>rosids</taxon>
        <taxon>malvids</taxon>
        <taxon>Brassicales</taxon>
        <taxon>Brassicaceae</taxon>
        <taxon>Camelineae</taxon>
        <taxon>Arabidopsis</taxon>
    </lineage>
</organism>
<reference evidence="4" key="1">
    <citation type="journal article" date="2016" name="Proc. Natl. Acad. Sci. U.S.A.">
        <title>Chromosome-level assembly of Arabidopsis thaliana Ler reveals the extent of translocation and inversion polymorphisms.</title>
        <authorList>
            <person name="Zapata L."/>
            <person name="Ding J."/>
            <person name="Willing E.M."/>
            <person name="Hartwig B."/>
            <person name="Bezdan D."/>
            <person name="Jiao W.B."/>
            <person name="Patel V."/>
            <person name="Velikkakam James G."/>
            <person name="Koornneef M."/>
            <person name="Ossowski S."/>
            <person name="Schneeberger K."/>
        </authorList>
    </citation>
    <scope>NUCLEOTIDE SEQUENCE [LARGE SCALE GENOMIC DNA]</scope>
    <source>
        <strain evidence="4">cv. Landsberg erecta</strain>
    </source>
</reference>
<evidence type="ECO:0000313" key="3">
    <source>
        <dbReference type="EMBL" id="OAP12237.1"/>
    </source>
</evidence>
<feature type="domain" description="F-box" evidence="2">
    <location>
        <begin position="31"/>
        <end position="71"/>
    </location>
</feature>
<dbReference type="Pfam" id="PF08268">
    <property type="entry name" value="FBA_3"/>
    <property type="match status" value="1"/>
</dbReference>
<comment type="caution">
    <text evidence="3">The sequence shown here is derived from an EMBL/GenBank/DDBJ whole genome shotgun (WGS) entry which is preliminary data.</text>
</comment>
<dbReference type="EMBL" id="LUHQ01000001">
    <property type="protein sequence ID" value="OAP12237.1"/>
    <property type="molecule type" value="Genomic_DNA"/>
</dbReference>
<protein>
    <recommendedName>
        <fullName evidence="2">F-box domain-containing protein</fullName>
    </recommendedName>
</protein>
<dbReference type="Proteomes" id="UP000078284">
    <property type="component" value="Chromosome 1"/>
</dbReference>
<dbReference type="Pfam" id="PF00646">
    <property type="entry name" value="F-box"/>
    <property type="match status" value="1"/>
</dbReference>
<gene>
    <name evidence="3" type="ordered locus">AXX17_At1g41100</name>
</gene>
<dbReference type="ExpressionAtlas" id="A0A178W156">
    <property type="expression patterns" value="differential"/>
</dbReference>
<evidence type="ECO:0000259" key="2">
    <source>
        <dbReference type="SMART" id="SM00256"/>
    </source>
</evidence>
<feature type="compositionally biased region" description="Basic and acidic residues" evidence="1">
    <location>
        <begin position="451"/>
        <end position="464"/>
    </location>
</feature>
<proteinExistence type="predicted"/>
<dbReference type="Gene3D" id="1.20.1280.50">
    <property type="match status" value="1"/>
</dbReference>
<accession>A0A178W156</accession>
<dbReference type="InterPro" id="IPR001810">
    <property type="entry name" value="F-box_dom"/>
</dbReference>
<dbReference type="SUPFAM" id="SSF81383">
    <property type="entry name" value="F-box domain"/>
    <property type="match status" value="1"/>
</dbReference>
<sequence>MNIQKDDWMDRRKIVRRNTQSSASTYVLEKLHIDLVIEILSRLSAKSIAICRCVSKQWNSLLVSQDFVESFLRSSLSRPRIWFTFRFDGKWNFFSSPQPQKFGNNLSVEATEHHMGSYENWYMKSCQSVHGFIFMSYNSKGMTDRTQVIWNPCTRQLITLPKLEPENLDFNSFFAYDPTEKQFKVLCMTVVNKQQTTSYKYQVLTLGTGPLLWRNIECPFMYRLHNKSNRGICINGVLYFIGWIKCSTMIIICFDVSSEKFSFIKIENAFIVTLIKYRGKLGVYLVVYGSPRGEVWVLDDTKNDNWSKHNFVCPYSGQENSTWATGTGELVWPSSPWTQPFYVVYYNLERQSFRRVDIKGMENKVSTGKDRYDGFFTFTNHVENLMVLPLHKKTIPIQDTLTNRVMERETLTRSPLTQTAYASSYSTTRSYKSSGKRCSDRSIGEDEQDDIGEKRGDQAAERRERSTKRGKHEVH</sequence>
<dbReference type="PANTHER" id="PTHR31111">
    <property type="entry name" value="BNAA05G37150D PROTEIN-RELATED"/>
    <property type="match status" value="1"/>
</dbReference>
<evidence type="ECO:0000313" key="4">
    <source>
        <dbReference type="Proteomes" id="UP000078284"/>
    </source>
</evidence>
<dbReference type="CDD" id="cd22157">
    <property type="entry name" value="F-box_AtFBW1-like"/>
    <property type="match status" value="1"/>
</dbReference>
<dbReference type="SUPFAM" id="SSF50965">
    <property type="entry name" value="Galactose oxidase, central domain"/>
    <property type="match status" value="1"/>
</dbReference>